<evidence type="ECO:0000313" key="3">
    <source>
        <dbReference type="Proteomes" id="UP000075578"/>
    </source>
</evidence>
<name>A0A150J6A3_9EURY</name>
<sequence>MKTKYIALLIGIGVILSVIAPALAESTIEDITGIAFEEVEEIEEVTSETSVIEEKFTEKANEFYEIIEEIFVLYGVTLESEEGAGEEQSSEEPTDEGAEEEVSEEGMCTLGEYEFYFEEKEDGYYFTDVDGTSYYIDSFDLPQSVYSHLSQISKTLDKISLAIEDGYTGRAFGLLTSLEARLKATERYLEKDATRTQLKEQNELKLQEKLEERERVKEKVQDKKEDKTNNSNNSNKNNEGKGNSGNSSNAGGNGNGNSGDNGNGGSNGGGKK</sequence>
<feature type="compositionally biased region" description="Low complexity" evidence="1">
    <location>
        <begin position="229"/>
        <end position="250"/>
    </location>
</feature>
<feature type="compositionally biased region" description="Gly residues" evidence="1">
    <location>
        <begin position="251"/>
        <end position="272"/>
    </location>
</feature>
<feature type="region of interest" description="Disordered" evidence="1">
    <location>
        <begin position="209"/>
        <end position="272"/>
    </location>
</feature>
<feature type="compositionally biased region" description="Basic and acidic residues" evidence="1">
    <location>
        <begin position="209"/>
        <end position="228"/>
    </location>
</feature>
<feature type="compositionally biased region" description="Acidic residues" evidence="1">
    <location>
        <begin position="82"/>
        <end position="104"/>
    </location>
</feature>
<dbReference type="AlphaFoldDB" id="A0A150J6A3"/>
<comment type="caution">
    <text evidence="2">The sequence shown here is derived from an EMBL/GenBank/DDBJ whole genome shotgun (WGS) entry which is preliminary data.</text>
</comment>
<evidence type="ECO:0000256" key="1">
    <source>
        <dbReference type="SAM" id="MobiDB-lite"/>
    </source>
</evidence>
<dbReference type="Proteomes" id="UP000075578">
    <property type="component" value="Unassembled WGS sequence"/>
</dbReference>
<gene>
    <name evidence="2" type="ORF">AMQ74_00612</name>
</gene>
<reference evidence="2 3" key="1">
    <citation type="journal article" date="2016" name="ISME J.">
        <title>Chasing the elusive Euryarchaeota class WSA2: genomes reveal a uniquely fastidious methyl-reducing methanogen.</title>
        <authorList>
            <person name="Nobu M.K."/>
            <person name="Narihiro T."/>
            <person name="Kuroda K."/>
            <person name="Mei R."/>
            <person name="Liu W.T."/>
        </authorList>
    </citation>
    <scope>NUCLEOTIDE SEQUENCE [LARGE SCALE GENOMIC DNA]</scope>
    <source>
        <strain evidence="2">U1lsi0528_Bin089</strain>
    </source>
</reference>
<protein>
    <submittedName>
        <fullName evidence="2">Uncharacterized protein</fullName>
    </submittedName>
</protein>
<organism evidence="2 3">
    <name type="scientific">Candidatus Methanofastidiosum methylothiophilum</name>
    <dbReference type="NCBI Taxonomy" id="1705564"/>
    <lineage>
        <taxon>Archaea</taxon>
        <taxon>Methanobacteriati</taxon>
        <taxon>Methanobacteriota</taxon>
        <taxon>Stenosarchaea group</taxon>
        <taxon>Candidatus Methanofastidiosia</taxon>
        <taxon>Candidatus Methanofastidiosales</taxon>
        <taxon>Candidatus Methanofastidiosaceae</taxon>
        <taxon>Candidatus Methanofastidiosum</taxon>
    </lineage>
</organism>
<feature type="region of interest" description="Disordered" evidence="1">
    <location>
        <begin position="82"/>
        <end position="105"/>
    </location>
</feature>
<evidence type="ECO:0000313" key="2">
    <source>
        <dbReference type="EMBL" id="KYC52763.1"/>
    </source>
</evidence>
<proteinExistence type="predicted"/>
<accession>A0A150J6A3</accession>
<dbReference type="EMBL" id="LNGD01000024">
    <property type="protein sequence ID" value="KYC52763.1"/>
    <property type="molecule type" value="Genomic_DNA"/>
</dbReference>